<dbReference type="GO" id="GO:0034451">
    <property type="term" value="C:centriolar satellite"/>
    <property type="evidence" value="ECO:0007669"/>
    <property type="project" value="Ensembl"/>
</dbReference>
<dbReference type="Ensembl" id="ENSMNET00000046297.1">
    <property type="protein sequence ID" value="ENSMNEP00000022045.1"/>
    <property type="gene ID" value="ENSMNEG00000034713.1"/>
</dbReference>
<reference evidence="12" key="1">
    <citation type="submission" date="2025-08" db="UniProtKB">
        <authorList>
            <consortium name="Ensembl"/>
        </authorList>
    </citation>
    <scope>IDENTIFICATION</scope>
</reference>
<accession>A0A2K6CEF9</accession>
<dbReference type="OrthoDB" id="8959258at2759"/>
<feature type="compositionally biased region" description="Polar residues" evidence="11">
    <location>
        <begin position="181"/>
        <end position="194"/>
    </location>
</feature>
<proteinExistence type="inferred from homology"/>
<keyword evidence="7" id="KW-0539">Nucleus</keyword>
<feature type="coiled-coil region" evidence="10">
    <location>
        <begin position="300"/>
        <end position="355"/>
    </location>
</feature>
<dbReference type="PANTHER" id="PTHR32222:SF1">
    <property type="entry name" value="CENTROMERE PROTEIN U"/>
    <property type="match status" value="1"/>
</dbReference>
<dbReference type="GO" id="GO:0005654">
    <property type="term" value="C:nucleoplasm"/>
    <property type="evidence" value="ECO:0007669"/>
    <property type="project" value="Ensembl"/>
</dbReference>
<evidence type="ECO:0000256" key="8">
    <source>
        <dbReference type="ARBA" id="ARBA00023328"/>
    </source>
</evidence>
<dbReference type="KEGG" id="mni:105466576"/>
<name>A0A2K6CEF9_MACNE</name>
<comment type="similarity">
    <text evidence="3">Belongs to the CENP-U/AME1 family.</text>
</comment>
<keyword evidence="5" id="KW-0158">Chromosome</keyword>
<feature type="compositionally biased region" description="Basic residues" evidence="11">
    <location>
        <begin position="125"/>
        <end position="134"/>
    </location>
</feature>
<dbReference type="Bgee" id="ENSMNEG00000034713">
    <property type="expression patterns" value="Expressed in bone marrow and 10 other cell types or tissues"/>
</dbReference>
<protein>
    <recommendedName>
        <fullName evidence="4">Centromere protein U</fullName>
    </recommendedName>
    <alternativeName>
        <fullName evidence="9">MLF1-interacting protein</fullName>
    </alternativeName>
</protein>
<keyword evidence="6 10" id="KW-0175">Coiled coil</keyword>
<dbReference type="GeneTree" id="ENSGT00390000015511"/>
<evidence type="ECO:0000256" key="11">
    <source>
        <dbReference type="SAM" id="MobiDB-lite"/>
    </source>
</evidence>
<dbReference type="Proteomes" id="UP000233120">
    <property type="component" value="Unassembled WGS sequence"/>
</dbReference>
<dbReference type="GO" id="GO:0000939">
    <property type="term" value="C:inner kinetochore"/>
    <property type="evidence" value="ECO:0007669"/>
    <property type="project" value="Ensembl"/>
</dbReference>
<reference evidence="12" key="2">
    <citation type="submission" date="2025-09" db="UniProtKB">
        <authorList>
            <consortium name="Ensembl"/>
        </authorList>
    </citation>
    <scope>IDENTIFICATION</scope>
</reference>
<feature type="compositionally biased region" description="Basic and acidic residues" evidence="11">
    <location>
        <begin position="13"/>
        <end position="43"/>
    </location>
</feature>
<dbReference type="PANTHER" id="PTHR32222">
    <property type="entry name" value="CENTROMERE PROTEIN U"/>
    <property type="match status" value="1"/>
</dbReference>
<evidence type="ECO:0000256" key="5">
    <source>
        <dbReference type="ARBA" id="ARBA00022454"/>
    </source>
</evidence>
<evidence type="ECO:0000313" key="13">
    <source>
        <dbReference type="Proteomes" id="UP000233120"/>
    </source>
</evidence>
<sequence>MAPRGRRRRSRPHRPEGARRSKNTLERTHSVKDKAGQKCKPIDVFDFPDNSDVSSIGRLGENEKDEEPDETFDPPLHSTAIYADEEEFSKLGGLSIPSTPPGKEAKISSDTSGNEASAVESVKISAKKPGRKLKPISDDSESTEGSDTRRKVKSAEKTNIQRHEVIPTTASSELSEKPAESVTSKKTGPLSAQPSVEKENLALESQSKTQKKGKMSHGKKKKSRSKAVGSDTSDTVDIWCLEGMKTSDIKELNIVLPEFEKTHLEHKERTESKVCRAAIDTFYVNVKEQVIKLLKESQMLKNLKRKNAKMISDIEKKRQRMIEVQDELLRLEPQLKQLQTKYDELRERKSSLRNAAYFLSNLKQLYQDYSDVQAKEPNIKETVIPILLFTMLQKMIAGGHFHARVSEALGKDKCRDRITEST</sequence>
<evidence type="ECO:0000256" key="6">
    <source>
        <dbReference type="ARBA" id="ARBA00023054"/>
    </source>
</evidence>
<organism evidence="12 13">
    <name type="scientific">Macaca nemestrina</name>
    <name type="common">Pig-tailed macaque</name>
    <dbReference type="NCBI Taxonomy" id="9545"/>
    <lineage>
        <taxon>Eukaryota</taxon>
        <taxon>Metazoa</taxon>
        <taxon>Chordata</taxon>
        <taxon>Craniata</taxon>
        <taxon>Vertebrata</taxon>
        <taxon>Euteleostomi</taxon>
        <taxon>Mammalia</taxon>
        <taxon>Eutheria</taxon>
        <taxon>Euarchontoglires</taxon>
        <taxon>Primates</taxon>
        <taxon>Haplorrhini</taxon>
        <taxon>Catarrhini</taxon>
        <taxon>Cercopithecidae</taxon>
        <taxon>Cercopithecinae</taxon>
        <taxon>Macaca</taxon>
    </lineage>
</organism>
<evidence type="ECO:0000256" key="10">
    <source>
        <dbReference type="SAM" id="Coils"/>
    </source>
</evidence>
<dbReference type="InterPro" id="IPR025214">
    <property type="entry name" value="CENP-U"/>
</dbReference>
<evidence type="ECO:0000313" key="12">
    <source>
        <dbReference type="Ensembl" id="ENSMNEP00000022045.1"/>
    </source>
</evidence>
<evidence type="ECO:0000256" key="9">
    <source>
        <dbReference type="ARBA" id="ARBA00031456"/>
    </source>
</evidence>
<feature type="compositionally biased region" description="Basic residues" evidence="11">
    <location>
        <begin position="209"/>
        <end position="225"/>
    </location>
</feature>
<feature type="compositionally biased region" description="Basic residues" evidence="11">
    <location>
        <begin position="1"/>
        <end position="12"/>
    </location>
</feature>
<dbReference type="STRING" id="9545.ENSMNEP00000022045"/>
<evidence type="ECO:0000256" key="7">
    <source>
        <dbReference type="ARBA" id="ARBA00023242"/>
    </source>
</evidence>
<evidence type="ECO:0000256" key="1">
    <source>
        <dbReference type="ARBA" id="ARBA00004123"/>
    </source>
</evidence>
<feature type="compositionally biased region" description="Acidic residues" evidence="11">
    <location>
        <begin position="63"/>
        <end position="72"/>
    </location>
</feature>
<evidence type="ECO:0000256" key="2">
    <source>
        <dbReference type="ARBA" id="ARBA00004584"/>
    </source>
</evidence>
<dbReference type="AlphaFoldDB" id="A0A2K6CEF9"/>
<dbReference type="Pfam" id="PF13097">
    <property type="entry name" value="CENP-U"/>
    <property type="match status" value="1"/>
</dbReference>
<keyword evidence="8" id="KW-0137">Centromere</keyword>
<keyword evidence="13" id="KW-1185">Reference proteome</keyword>
<feature type="compositionally biased region" description="Basic and acidic residues" evidence="11">
    <location>
        <begin position="146"/>
        <end position="165"/>
    </location>
</feature>
<evidence type="ECO:0000256" key="3">
    <source>
        <dbReference type="ARBA" id="ARBA00010440"/>
    </source>
</evidence>
<gene>
    <name evidence="12" type="primary">CENPU</name>
</gene>
<evidence type="ECO:0000256" key="4">
    <source>
        <dbReference type="ARBA" id="ARBA00016402"/>
    </source>
</evidence>
<feature type="region of interest" description="Disordered" evidence="11">
    <location>
        <begin position="1"/>
        <end position="230"/>
    </location>
</feature>
<comment type="subcellular location">
    <subcellularLocation>
        <location evidence="2">Chromosome</location>
        <location evidence="2">Centromere</location>
    </subcellularLocation>
    <subcellularLocation>
        <location evidence="1">Nucleus</location>
    </subcellularLocation>
</comment>